<accession>A0A9P7QSF9</accession>
<dbReference type="Pfam" id="PF13489">
    <property type="entry name" value="Methyltransf_23"/>
    <property type="match status" value="1"/>
</dbReference>
<evidence type="ECO:0000313" key="3">
    <source>
        <dbReference type="EMBL" id="KAG6302324.1"/>
    </source>
</evidence>
<dbReference type="PANTHER" id="PTHR43591">
    <property type="entry name" value="METHYLTRANSFERASE"/>
    <property type="match status" value="1"/>
</dbReference>
<dbReference type="InterPro" id="IPR029063">
    <property type="entry name" value="SAM-dependent_MTases_sf"/>
</dbReference>
<dbReference type="AlphaFoldDB" id="A0A9P7QSF9"/>
<protein>
    <recommendedName>
        <fullName evidence="5">Methyltransferase</fullName>
    </recommendedName>
</protein>
<keyword evidence="4" id="KW-1185">Reference proteome</keyword>
<organism evidence="3 4">
    <name type="scientific">Claviceps aff. purpurea</name>
    <dbReference type="NCBI Taxonomy" id="1967640"/>
    <lineage>
        <taxon>Eukaryota</taxon>
        <taxon>Fungi</taxon>
        <taxon>Dikarya</taxon>
        <taxon>Ascomycota</taxon>
        <taxon>Pezizomycotina</taxon>
        <taxon>Sordariomycetes</taxon>
        <taxon>Hypocreomycetidae</taxon>
        <taxon>Hypocreales</taxon>
        <taxon>Clavicipitaceae</taxon>
        <taxon>Claviceps</taxon>
    </lineage>
</organism>
<sequence length="420" mass="46883">MKASHQAMSSNPLPVLRRYKSLCTDIATHEGCNEGTQQHGEITSDLVNLKPPLAVVASSPTSYPKNRVTAATSPTSSMKDEPERRKEADSTESSTSTASHNIAVPSIEVDGQIDDDFDLYSIEDDGAASSVLSAHTYERGRRYSTFGDGLYPIPNDEMEQQREDLQHAMLMMLMENKLFLAPIGDHPQKILDIGTGTGIWAIEVGDKYPSAKVRGIDITPIQPKWVPPNVLFIIDDCELDWLEKDIDFAHFRFTIAVLKDTSKVLGHAFESLRPGGWLELQELQPVPMCDDGTMPDNDPVKYIFEVSERAFSKFGMKITLPAKLEPYLLEAGFENLHCQIKKVPIGPWAKNTTMRKIGLCQKTAVAEFLPACAGRPFKALDMSEAEAEVTVALARKGLDDPDVHRYFYYYFWYAQKPESS</sequence>
<dbReference type="GO" id="GO:0008168">
    <property type="term" value="F:methyltransferase activity"/>
    <property type="evidence" value="ECO:0007669"/>
    <property type="project" value="TreeGrafter"/>
</dbReference>
<gene>
    <name evidence="3" type="ORF">E4U09_003209</name>
</gene>
<evidence type="ECO:0000313" key="4">
    <source>
        <dbReference type="Proteomes" id="UP000707071"/>
    </source>
</evidence>
<dbReference type="EMBL" id="SRRH01000026">
    <property type="protein sequence ID" value="KAG6302324.1"/>
    <property type="molecule type" value="Genomic_DNA"/>
</dbReference>
<feature type="compositionally biased region" description="Polar residues" evidence="2">
    <location>
        <begin position="58"/>
        <end position="77"/>
    </location>
</feature>
<evidence type="ECO:0008006" key="5">
    <source>
        <dbReference type="Google" id="ProtNLM"/>
    </source>
</evidence>
<dbReference type="CDD" id="cd02440">
    <property type="entry name" value="AdoMet_MTases"/>
    <property type="match status" value="1"/>
</dbReference>
<name>A0A9P7QSF9_9HYPO</name>
<dbReference type="SUPFAM" id="SSF53335">
    <property type="entry name" value="S-adenosyl-L-methionine-dependent methyltransferases"/>
    <property type="match status" value="1"/>
</dbReference>
<feature type="region of interest" description="Disordered" evidence="2">
    <location>
        <begin position="57"/>
        <end position="107"/>
    </location>
</feature>
<comment type="similarity">
    <text evidence="1">Belongs to the methyltransferase superfamily. LaeA methyltransferase family.</text>
</comment>
<reference evidence="3 4" key="1">
    <citation type="journal article" date="2020" name="bioRxiv">
        <title>Whole genome comparisons of ergot fungi reveals the divergence and evolution of species within the genus Claviceps are the result of varying mechanisms driving genome evolution and host range expansion.</title>
        <authorList>
            <person name="Wyka S.A."/>
            <person name="Mondo S.J."/>
            <person name="Liu M."/>
            <person name="Dettman J."/>
            <person name="Nalam V."/>
            <person name="Broders K.D."/>
        </authorList>
    </citation>
    <scope>NUCLEOTIDE SEQUENCE [LARGE SCALE GENOMIC DNA]</scope>
    <source>
        <strain evidence="3 4">Clav52</strain>
    </source>
</reference>
<dbReference type="Gene3D" id="3.40.50.150">
    <property type="entry name" value="Vaccinia Virus protein VP39"/>
    <property type="match status" value="1"/>
</dbReference>
<comment type="caution">
    <text evidence="3">The sequence shown here is derived from an EMBL/GenBank/DDBJ whole genome shotgun (WGS) entry which is preliminary data.</text>
</comment>
<feature type="compositionally biased region" description="Basic and acidic residues" evidence="2">
    <location>
        <begin position="78"/>
        <end position="89"/>
    </location>
</feature>
<dbReference type="PANTHER" id="PTHR43591:SF10">
    <property type="entry name" value="ABC TRANSMEMBRANE TYPE-1 DOMAIN-CONTAINING PROTEIN-RELATED"/>
    <property type="match status" value="1"/>
</dbReference>
<proteinExistence type="inferred from homology"/>
<dbReference type="Proteomes" id="UP000707071">
    <property type="component" value="Unassembled WGS sequence"/>
</dbReference>
<evidence type="ECO:0000256" key="2">
    <source>
        <dbReference type="SAM" id="MobiDB-lite"/>
    </source>
</evidence>
<evidence type="ECO:0000256" key="1">
    <source>
        <dbReference type="ARBA" id="ARBA00038158"/>
    </source>
</evidence>